<dbReference type="PROSITE" id="PS50068">
    <property type="entry name" value="LDLRA_2"/>
    <property type="match status" value="3"/>
</dbReference>
<dbReference type="PANTHER" id="PTHR24270:SF60">
    <property type="entry name" value="CUB AND LDLA DOMAIN, ISOFORM A-RELATED"/>
    <property type="match status" value="1"/>
</dbReference>
<evidence type="ECO:0000256" key="1">
    <source>
        <dbReference type="ARBA" id="ARBA00004167"/>
    </source>
</evidence>
<dbReference type="GO" id="GO:0005886">
    <property type="term" value="C:plasma membrane"/>
    <property type="evidence" value="ECO:0007669"/>
    <property type="project" value="TreeGrafter"/>
</dbReference>
<dbReference type="Gene3D" id="4.10.400.10">
    <property type="entry name" value="Low-density Lipoprotein Receptor"/>
    <property type="match status" value="3"/>
</dbReference>
<dbReference type="CDD" id="cd00112">
    <property type="entry name" value="LDLa"/>
    <property type="match status" value="2"/>
</dbReference>
<dbReference type="PRINTS" id="PR00261">
    <property type="entry name" value="LDLRECEPTOR"/>
</dbReference>
<dbReference type="SUPFAM" id="SSF57196">
    <property type="entry name" value="EGF/Laminin"/>
    <property type="match status" value="1"/>
</dbReference>
<dbReference type="Proteomes" id="UP000676336">
    <property type="component" value="Unassembled WGS sequence"/>
</dbReference>
<comment type="caution">
    <text evidence="8">Lacks conserved residue(s) required for the propagation of feature annotation.</text>
</comment>
<dbReference type="InterPro" id="IPR036055">
    <property type="entry name" value="LDL_receptor-like_sf"/>
</dbReference>
<evidence type="ECO:0000313" key="10">
    <source>
        <dbReference type="EMBL" id="CAF4692705.1"/>
    </source>
</evidence>
<keyword evidence="5" id="KW-1133">Transmembrane helix</keyword>
<keyword evidence="6" id="KW-0472">Membrane</keyword>
<evidence type="ECO:0000256" key="2">
    <source>
        <dbReference type="ARBA" id="ARBA00004308"/>
    </source>
</evidence>
<dbReference type="InterPro" id="IPR023415">
    <property type="entry name" value="LDLR_class-A_CS"/>
</dbReference>
<dbReference type="SUPFAM" id="SSF57424">
    <property type="entry name" value="LDL receptor-like module"/>
    <property type="match status" value="2"/>
</dbReference>
<evidence type="ECO:0000313" key="11">
    <source>
        <dbReference type="Proteomes" id="UP000676336"/>
    </source>
</evidence>
<dbReference type="GO" id="GO:0012505">
    <property type="term" value="C:endomembrane system"/>
    <property type="evidence" value="ECO:0007669"/>
    <property type="project" value="UniProtKB-SubCell"/>
</dbReference>
<protein>
    <recommendedName>
        <fullName evidence="9">EGF-like domain-containing protein</fullName>
    </recommendedName>
</protein>
<dbReference type="EMBL" id="CAJOBI010124081">
    <property type="protein sequence ID" value="CAF4692705.1"/>
    <property type="molecule type" value="Genomic_DNA"/>
</dbReference>
<dbReference type="AlphaFoldDB" id="A0A8S3ABG2"/>
<dbReference type="InterPro" id="IPR050685">
    <property type="entry name" value="LDLR"/>
</dbReference>
<sequence>MCDGTRDCTDGSDEDIRYCDTVCTSDQVRCSNSSTGQICISKLSLCNGMWDCADGSDEDLNHCTNCNSAEIRCANPGSGKICVAKSSVCNGVRDCDDGSDEDPRYCAPACNSNQIHCVNPSNGPLCIPNSSMCNGVRLVTLDIVAFTNILPRDFRDCADGSDEDPSYCRYSVITTSTMTPSNLCLTLPGICQNGGTCVSYSSSSLNCICTPQYTGSTCTTPITSTRNCFCPRASPTHPCV</sequence>
<comment type="caution">
    <text evidence="10">The sequence shown here is derived from an EMBL/GenBank/DDBJ whole genome shotgun (WGS) entry which is preliminary data.</text>
</comment>
<feature type="disulfide bond" evidence="8">
    <location>
        <begin position="209"/>
        <end position="218"/>
    </location>
</feature>
<evidence type="ECO:0000259" key="9">
    <source>
        <dbReference type="PROSITE" id="PS50026"/>
    </source>
</evidence>
<dbReference type="SMART" id="SM00192">
    <property type="entry name" value="LDLa"/>
    <property type="match status" value="3"/>
</dbReference>
<keyword evidence="7 8" id="KW-1015">Disulfide bond</keyword>
<evidence type="ECO:0000256" key="5">
    <source>
        <dbReference type="ARBA" id="ARBA00022989"/>
    </source>
</evidence>
<accession>A0A8S3ABG2</accession>
<keyword evidence="8" id="KW-0245">EGF-like domain</keyword>
<evidence type="ECO:0000256" key="7">
    <source>
        <dbReference type="ARBA" id="ARBA00023157"/>
    </source>
</evidence>
<dbReference type="Pfam" id="PF00057">
    <property type="entry name" value="Ldl_recept_a"/>
    <property type="match status" value="2"/>
</dbReference>
<dbReference type="PROSITE" id="PS01209">
    <property type="entry name" value="LDLRA_1"/>
    <property type="match status" value="2"/>
</dbReference>
<dbReference type="InterPro" id="IPR000742">
    <property type="entry name" value="EGF"/>
</dbReference>
<gene>
    <name evidence="10" type="ORF">SMN809_LOCUS42731</name>
</gene>
<organism evidence="10 11">
    <name type="scientific">Rotaria magnacalcarata</name>
    <dbReference type="NCBI Taxonomy" id="392030"/>
    <lineage>
        <taxon>Eukaryota</taxon>
        <taxon>Metazoa</taxon>
        <taxon>Spiralia</taxon>
        <taxon>Gnathifera</taxon>
        <taxon>Rotifera</taxon>
        <taxon>Eurotatoria</taxon>
        <taxon>Bdelloidea</taxon>
        <taxon>Philodinida</taxon>
        <taxon>Philodinidae</taxon>
        <taxon>Rotaria</taxon>
    </lineage>
</organism>
<name>A0A8S3ABG2_9BILA</name>
<dbReference type="PROSITE" id="PS50026">
    <property type="entry name" value="EGF_3"/>
    <property type="match status" value="1"/>
</dbReference>
<dbReference type="PANTHER" id="PTHR24270">
    <property type="entry name" value="LOW-DENSITY LIPOPROTEIN RECEPTOR-RELATED"/>
    <property type="match status" value="1"/>
</dbReference>
<evidence type="ECO:0000256" key="6">
    <source>
        <dbReference type="ARBA" id="ARBA00023136"/>
    </source>
</evidence>
<proteinExistence type="predicted"/>
<keyword evidence="3" id="KW-0812">Transmembrane</keyword>
<dbReference type="PROSITE" id="PS00022">
    <property type="entry name" value="EGF_1"/>
    <property type="match status" value="1"/>
</dbReference>
<dbReference type="InterPro" id="IPR002172">
    <property type="entry name" value="LDrepeatLR_classA_rpt"/>
</dbReference>
<evidence type="ECO:0000256" key="8">
    <source>
        <dbReference type="PROSITE-ProRule" id="PRU00076"/>
    </source>
</evidence>
<dbReference type="Gene3D" id="2.10.25.10">
    <property type="entry name" value="Laminin"/>
    <property type="match status" value="1"/>
</dbReference>
<comment type="subcellular location">
    <subcellularLocation>
        <location evidence="2">Endomembrane system</location>
    </subcellularLocation>
    <subcellularLocation>
        <location evidence="1">Membrane</location>
        <topology evidence="1">Single-pass membrane protein</topology>
    </subcellularLocation>
</comment>
<reference evidence="10" key="1">
    <citation type="submission" date="2021-02" db="EMBL/GenBank/DDBJ databases">
        <authorList>
            <person name="Nowell W R."/>
        </authorList>
    </citation>
    <scope>NUCLEOTIDE SEQUENCE</scope>
</reference>
<dbReference type="Pfam" id="PF00008">
    <property type="entry name" value="EGF"/>
    <property type="match status" value="1"/>
</dbReference>
<evidence type="ECO:0000256" key="4">
    <source>
        <dbReference type="ARBA" id="ARBA00022737"/>
    </source>
</evidence>
<evidence type="ECO:0000256" key="3">
    <source>
        <dbReference type="ARBA" id="ARBA00022692"/>
    </source>
</evidence>
<feature type="domain" description="EGF-like" evidence="9">
    <location>
        <begin position="180"/>
        <end position="219"/>
    </location>
</feature>
<keyword evidence="4" id="KW-0677">Repeat</keyword>
<dbReference type="GO" id="GO:0016192">
    <property type="term" value="P:vesicle-mediated transport"/>
    <property type="evidence" value="ECO:0007669"/>
    <property type="project" value="UniProtKB-ARBA"/>
</dbReference>